<dbReference type="PANTHER" id="PTHR47487">
    <property type="entry name" value="OS06G0651300 PROTEIN-RELATED"/>
    <property type="match status" value="1"/>
</dbReference>
<feature type="compositionally biased region" description="Basic and acidic residues" evidence="1">
    <location>
        <begin position="669"/>
        <end position="678"/>
    </location>
</feature>
<gene>
    <name evidence="3" type="ORF">M0R45_034825</name>
</gene>
<sequence>MDYSYTQSGPNHNQYHQQYQPQPEAAAAAAAPYDPSTVQPYDHSYQPYYSSYDPHQHYQYYNPTSQDYANSYTTNPQFHPEPTSIHPPGVPIPAPPPQTTDSETAHLPKPYYAHGVVENQQQQQINSGSGSDGSNPVPVSEPTQIPGNADVALQPPIGQTPFRGGGRRGNRPFRGGGRGHLGYHGPTPDGSAPPFRGRGRGQSGGRHFQLYGAASSNPNSASVPAEGVAASMQPPSALVPGQAPLPVPTQVSSASFWRPPRMAWCELCRVDCNTPEILEQHKNGKRHKKNLLVHGELQLQKLNKVRTEQQNAQMPNTELKPEVGHPEKVEGFEEKQPSQEKLTSEVVTDDNRNDTDQKDTVGNSEASAEPEIKSGDHFAARGRGLKRRMRGGRGGKYTRTNEGSRRPVEPPRPKQVIPFICELCNVKCESQVVFDSHLSGKKHLATLKRFEGHRALYGEQGLQALYPSNLTSASTSVAPHVQQGAIDPQLFLNQIQQGVSDPQVLLAQLLMSYVLSQTQAQGTAPPSGPTSGVAPAPGTSLGIQTQLHSQIQGILAMYQDVSQNAVMVDTKSQLQSVNVNSKAPAAGNTDTNSENGTSEIEPKEANVPINDTVVVPAENAGPSKQVSEKASDKESEELESKKECEKTSDKVVSASAPVQPEPENQMQELESKKEEPTE</sequence>
<dbReference type="Proteomes" id="UP001457282">
    <property type="component" value="Unassembled WGS sequence"/>
</dbReference>
<feature type="compositionally biased region" description="Low complexity" evidence="1">
    <location>
        <begin position="123"/>
        <end position="140"/>
    </location>
</feature>
<reference evidence="3 4" key="1">
    <citation type="journal article" date="2023" name="G3 (Bethesda)">
        <title>A chromosome-length genome assembly and annotation of blackberry (Rubus argutus, cv. 'Hillquist').</title>
        <authorList>
            <person name="Bruna T."/>
            <person name="Aryal R."/>
            <person name="Dudchenko O."/>
            <person name="Sargent D.J."/>
            <person name="Mead D."/>
            <person name="Buti M."/>
            <person name="Cavallini A."/>
            <person name="Hytonen T."/>
            <person name="Andres J."/>
            <person name="Pham M."/>
            <person name="Weisz D."/>
            <person name="Mascagni F."/>
            <person name="Usai G."/>
            <person name="Natali L."/>
            <person name="Bassil N."/>
            <person name="Fernandez G.E."/>
            <person name="Lomsadze A."/>
            <person name="Armour M."/>
            <person name="Olukolu B."/>
            <person name="Poorten T."/>
            <person name="Britton C."/>
            <person name="Davik J."/>
            <person name="Ashrafi H."/>
            <person name="Aiden E.L."/>
            <person name="Borodovsky M."/>
            <person name="Worthington M."/>
        </authorList>
    </citation>
    <scope>NUCLEOTIDE SEQUENCE [LARGE SCALE GENOMIC DNA]</scope>
    <source>
        <strain evidence="3">PI 553951</strain>
    </source>
</reference>
<accession>A0AAW1VRC1</accession>
<evidence type="ECO:0000259" key="2">
    <source>
        <dbReference type="SMART" id="SM00451"/>
    </source>
</evidence>
<dbReference type="SMART" id="SM00451">
    <property type="entry name" value="ZnF_U1"/>
    <property type="match status" value="2"/>
</dbReference>
<dbReference type="GO" id="GO:0003676">
    <property type="term" value="F:nucleic acid binding"/>
    <property type="evidence" value="ECO:0007669"/>
    <property type="project" value="InterPro"/>
</dbReference>
<feature type="compositionally biased region" description="Basic and acidic residues" evidence="1">
    <location>
        <begin position="402"/>
        <end position="411"/>
    </location>
</feature>
<feature type="compositionally biased region" description="Basic and acidic residues" evidence="1">
    <location>
        <begin position="370"/>
        <end position="379"/>
    </location>
</feature>
<dbReference type="Pfam" id="PF12874">
    <property type="entry name" value="zf-met"/>
    <property type="match status" value="2"/>
</dbReference>
<feature type="compositionally biased region" description="Pro residues" evidence="1">
    <location>
        <begin position="88"/>
        <end position="98"/>
    </location>
</feature>
<dbReference type="EMBL" id="JBEDUW010000007">
    <property type="protein sequence ID" value="KAK9910888.1"/>
    <property type="molecule type" value="Genomic_DNA"/>
</dbReference>
<name>A0AAW1VRC1_RUBAR</name>
<feature type="region of interest" description="Disordered" evidence="1">
    <location>
        <begin position="1"/>
        <end position="102"/>
    </location>
</feature>
<dbReference type="Gene3D" id="3.30.160.60">
    <property type="entry name" value="Classic Zinc Finger"/>
    <property type="match status" value="2"/>
</dbReference>
<comment type="caution">
    <text evidence="3">The sequence shown here is derived from an EMBL/GenBank/DDBJ whole genome shotgun (WGS) entry which is preliminary data.</text>
</comment>
<protein>
    <recommendedName>
        <fullName evidence="2">U1-type domain-containing protein</fullName>
    </recommendedName>
</protein>
<feature type="region of interest" description="Disordered" evidence="1">
    <location>
        <begin position="520"/>
        <end position="540"/>
    </location>
</feature>
<dbReference type="InterPro" id="IPR003604">
    <property type="entry name" value="Matrin/U1-like-C_Znf_C2H2"/>
</dbReference>
<feature type="compositionally biased region" description="Polar residues" evidence="1">
    <location>
        <begin position="59"/>
        <end position="77"/>
    </location>
</feature>
<feature type="compositionally biased region" description="Basic and acidic residues" evidence="1">
    <location>
        <begin position="626"/>
        <end position="649"/>
    </location>
</feature>
<dbReference type="AlphaFoldDB" id="A0AAW1VRC1"/>
<keyword evidence="4" id="KW-1185">Reference proteome</keyword>
<feature type="compositionally biased region" description="Basic and acidic residues" evidence="1">
    <location>
        <begin position="349"/>
        <end position="359"/>
    </location>
</feature>
<feature type="region of interest" description="Disordered" evidence="1">
    <location>
        <begin position="578"/>
        <end position="678"/>
    </location>
</feature>
<dbReference type="PANTHER" id="PTHR47487:SF3">
    <property type="entry name" value="GLUTENIN, HIGH MOLECULAR WEIGHT SUBUNIT 12-LIKE"/>
    <property type="match status" value="1"/>
</dbReference>
<evidence type="ECO:0000313" key="3">
    <source>
        <dbReference type="EMBL" id="KAK9910888.1"/>
    </source>
</evidence>
<evidence type="ECO:0000256" key="1">
    <source>
        <dbReference type="SAM" id="MobiDB-lite"/>
    </source>
</evidence>
<dbReference type="GO" id="GO:0008270">
    <property type="term" value="F:zinc ion binding"/>
    <property type="evidence" value="ECO:0007669"/>
    <property type="project" value="InterPro"/>
</dbReference>
<feature type="compositionally biased region" description="Polar residues" evidence="1">
    <location>
        <begin position="588"/>
        <end position="598"/>
    </location>
</feature>
<proteinExistence type="predicted"/>
<feature type="domain" description="U1-type" evidence="2">
    <location>
        <begin position="260"/>
        <end position="294"/>
    </location>
</feature>
<feature type="region of interest" description="Disordered" evidence="1">
    <location>
        <begin position="123"/>
        <end position="207"/>
    </location>
</feature>
<feature type="compositionally biased region" description="Polar residues" evidence="1">
    <location>
        <begin position="1"/>
        <end position="13"/>
    </location>
</feature>
<dbReference type="SUPFAM" id="SSF57667">
    <property type="entry name" value="beta-beta-alpha zinc fingers"/>
    <property type="match status" value="2"/>
</dbReference>
<organism evidence="3 4">
    <name type="scientific">Rubus argutus</name>
    <name type="common">Southern blackberry</name>
    <dbReference type="NCBI Taxonomy" id="59490"/>
    <lineage>
        <taxon>Eukaryota</taxon>
        <taxon>Viridiplantae</taxon>
        <taxon>Streptophyta</taxon>
        <taxon>Embryophyta</taxon>
        <taxon>Tracheophyta</taxon>
        <taxon>Spermatophyta</taxon>
        <taxon>Magnoliopsida</taxon>
        <taxon>eudicotyledons</taxon>
        <taxon>Gunneridae</taxon>
        <taxon>Pentapetalae</taxon>
        <taxon>rosids</taxon>
        <taxon>fabids</taxon>
        <taxon>Rosales</taxon>
        <taxon>Rosaceae</taxon>
        <taxon>Rosoideae</taxon>
        <taxon>Rosoideae incertae sedis</taxon>
        <taxon>Rubus</taxon>
    </lineage>
</organism>
<evidence type="ECO:0000313" key="4">
    <source>
        <dbReference type="Proteomes" id="UP001457282"/>
    </source>
</evidence>
<dbReference type="InterPro" id="IPR013087">
    <property type="entry name" value="Znf_C2H2_type"/>
</dbReference>
<feature type="compositionally biased region" description="Low complexity" evidence="1">
    <location>
        <begin position="14"/>
        <end position="33"/>
    </location>
</feature>
<feature type="compositionally biased region" description="Basic residues" evidence="1">
    <location>
        <begin position="383"/>
        <end position="393"/>
    </location>
</feature>
<feature type="domain" description="U1-type" evidence="2">
    <location>
        <begin position="416"/>
        <end position="450"/>
    </location>
</feature>
<dbReference type="InterPro" id="IPR036236">
    <property type="entry name" value="Znf_C2H2_sf"/>
</dbReference>
<feature type="region of interest" description="Disordered" evidence="1">
    <location>
        <begin position="330"/>
        <end position="411"/>
    </location>
</feature>